<keyword evidence="2" id="KW-1185">Reference proteome</keyword>
<sequence>MFQAATRSLSDSVGVPEANVGTSIKENVLSSFLDSGRDCFGMDSIGISGLGLGFRAAIPKMPSFKCNPTKQAHWLLGGTLAPVPATTLSAHLTPEGIDFVME</sequence>
<proteinExistence type="predicted"/>
<protein>
    <submittedName>
        <fullName evidence="1">Uncharacterized protein</fullName>
    </submittedName>
</protein>
<organism evidence="1 2">
    <name type="scientific">Dryococelus australis</name>
    <dbReference type="NCBI Taxonomy" id="614101"/>
    <lineage>
        <taxon>Eukaryota</taxon>
        <taxon>Metazoa</taxon>
        <taxon>Ecdysozoa</taxon>
        <taxon>Arthropoda</taxon>
        <taxon>Hexapoda</taxon>
        <taxon>Insecta</taxon>
        <taxon>Pterygota</taxon>
        <taxon>Neoptera</taxon>
        <taxon>Polyneoptera</taxon>
        <taxon>Phasmatodea</taxon>
        <taxon>Verophasmatodea</taxon>
        <taxon>Anareolatae</taxon>
        <taxon>Phasmatidae</taxon>
        <taxon>Eurycanthinae</taxon>
        <taxon>Dryococelus</taxon>
    </lineage>
</organism>
<name>A0ABQ9G2W8_9NEOP</name>
<dbReference type="EMBL" id="JARBHB010000016">
    <property type="protein sequence ID" value="KAJ8866824.1"/>
    <property type="molecule type" value="Genomic_DNA"/>
</dbReference>
<dbReference type="Proteomes" id="UP001159363">
    <property type="component" value="Chromosome 15"/>
</dbReference>
<evidence type="ECO:0000313" key="1">
    <source>
        <dbReference type="EMBL" id="KAJ8866824.1"/>
    </source>
</evidence>
<accession>A0ABQ9G2W8</accession>
<evidence type="ECO:0000313" key="2">
    <source>
        <dbReference type="Proteomes" id="UP001159363"/>
    </source>
</evidence>
<reference evidence="1 2" key="1">
    <citation type="submission" date="2023-02" db="EMBL/GenBank/DDBJ databases">
        <title>LHISI_Scaffold_Assembly.</title>
        <authorList>
            <person name="Stuart O.P."/>
            <person name="Cleave R."/>
            <person name="Magrath M.J.L."/>
            <person name="Mikheyev A.S."/>
        </authorList>
    </citation>
    <scope>NUCLEOTIDE SEQUENCE [LARGE SCALE GENOMIC DNA]</scope>
    <source>
        <strain evidence="1">Daus_M_001</strain>
        <tissue evidence="1">Leg muscle</tissue>
    </source>
</reference>
<comment type="caution">
    <text evidence="1">The sequence shown here is derived from an EMBL/GenBank/DDBJ whole genome shotgun (WGS) entry which is preliminary data.</text>
</comment>
<gene>
    <name evidence="1" type="ORF">PR048_032685</name>
</gene>